<evidence type="ECO:0000313" key="2">
    <source>
        <dbReference type="Proteomes" id="UP000788993"/>
    </source>
</evidence>
<dbReference type="EMBL" id="JAEUBD010000526">
    <property type="protein sequence ID" value="KAH3673852.1"/>
    <property type="molecule type" value="Genomic_DNA"/>
</dbReference>
<proteinExistence type="predicted"/>
<dbReference type="Proteomes" id="UP000788993">
    <property type="component" value="Unassembled WGS sequence"/>
</dbReference>
<evidence type="ECO:0000313" key="1">
    <source>
        <dbReference type="EMBL" id="KAH3673852.1"/>
    </source>
</evidence>
<protein>
    <submittedName>
        <fullName evidence="1">Uncharacterized protein</fullName>
    </submittedName>
</protein>
<dbReference type="AlphaFoldDB" id="A0A9P8PL50"/>
<comment type="caution">
    <text evidence="1">The sequence shown here is derived from an EMBL/GenBank/DDBJ whole genome shotgun (WGS) entry which is preliminary data.</text>
</comment>
<gene>
    <name evidence="1" type="ORF">OGATHE_001832</name>
</gene>
<reference evidence="1" key="2">
    <citation type="submission" date="2021-01" db="EMBL/GenBank/DDBJ databases">
        <authorList>
            <person name="Schikora-Tamarit M.A."/>
        </authorList>
    </citation>
    <scope>NUCLEOTIDE SEQUENCE</scope>
    <source>
        <strain evidence="1">NCAIM Y.01608</strain>
    </source>
</reference>
<sequence length="171" mass="18517">MSPELTLRLDNSTASDLGHIGKMKVDRESNDVSFVLRIQREVRIVVSSLETGGVDPSMLSREIADLAQSIIIEAITFINWCVVRIQMGSRGFAVTVCWNGSFVDVIIKGSSLFGKSSHVNVDFNCAVLCGKLNDTLGVFSIKMSFGNNVSRRVCVLGGRAGERDSGKSADD</sequence>
<accession>A0A9P8PL50</accession>
<keyword evidence="2" id="KW-1185">Reference proteome</keyword>
<organism evidence="1 2">
    <name type="scientific">Ogataea polymorpha</name>
    <dbReference type="NCBI Taxonomy" id="460523"/>
    <lineage>
        <taxon>Eukaryota</taxon>
        <taxon>Fungi</taxon>
        <taxon>Dikarya</taxon>
        <taxon>Ascomycota</taxon>
        <taxon>Saccharomycotina</taxon>
        <taxon>Pichiomycetes</taxon>
        <taxon>Pichiales</taxon>
        <taxon>Pichiaceae</taxon>
        <taxon>Ogataea</taxon>
    </lineage>
</organism>
<reference evidence="1" key="1">
    <citation type="journal article" date="2021" name="Open Biol.">
        <title>Shared evolutionary footprints suggest mitochondrial oxidative damage underlies multiple complex I losses in fungi.</title>
        <authorList>
            <person name="Schikora-Tamarit M.A."/>
            <person name="Marcet-Houben M."/>
            <person name="Nosek J."/>
            <person name="Gabaldon T."/>
        </authorList>
    </citation>
    <scope>NUCLEOTIDE SEQUENCE</scope>
    <source>
        <strain evidence="1">NCAIM Y.01608</strain>
    </source>
</reference>
<name>A0A9P8PL50_9ASCO</name>